<dbReference type="EMBL" id="JAPDMQ010000474">
    <property type="protein sequence ID" value="KAK0524016.1"/>
    <property type="molecule type" value="Genomic_DNA"/>
</dbReference>
<accession>A0AAN6JIH0</accession>
<dbReference type="AlphaFoldDB" id="A0AAN6JIH0"/>
<reference evidence="2" key="1">
    <citation type="journal article" date="2023" name="PhytoFront">
        <title>Draft Genome Resources of Seven Strains of Tilletia horrida, Causal Agent of Kernel Smut of Rice.</title>
        <authorList>
            <person name="Khanal S."/>
            <person name="Antony Babu S."/>
            <person name="Zhou X.G."/>
        </authorList>
    </citation>
    <scope>NUCLEOTIDE SEQUENCE</scope>
    <source>
        <strain evidence="2">TX3</strain>
    </source>
</reference>
<keyword evidence="3" id="KW-1185">Reference proteome</keyword>
<sequence length="283" mass="30758">MARGDDAQASGARKRPRTSRTSTGASAGAGRIGAGAGTAIHPHYHHQHGHPHGAPLPHSLALTPGLSADELHGPINLLRINGHREPGRYAVVPEETQALFDKDPELDALLWFPAPPLDGHTQVKRQRYTLLRPPVHSLDYLYERIVQQQKEKEQQQQQQQQQQQDQPASSVPADPEPVSKGKSSQKRGKSSKKRKAPAAARAGQKVAPEPVESEDAAAPNVTDADVAEEIIAEEEAERLLLTSLQTLAAPEGQASSADAISDAFDAFLKKSEQNFFDNFRSDR</sequence>
<feature type="compositionally biased region" description="Basic residues" evidence="1">
    <location>
        <begin position="42"/>
        <end position="51"/>
    </location>
</feature>
<evidence type="ECO:0000313" key="2">
    <source>
        <dbReference type="EMBL" id="KAK0524016.1"/>
    </source>
</evidence>
<organism evidence="2 3">
    <name type="scientific">Tilletia horrida</name>
    <dbReference type="NCBI Taxonomy" id="155126"/>
    <lineage>
        <taxon>Eukaryota</taxon>
        <taxon>Fungi</taxon>
        <taxon>Dikarya</taxon>
        <taxon>Basidiomycota</taxon>
        <taxon>Ustilaginomycotina</taxon>
        <taxon>Exobasidiomycetes</taxon>
        <taxon>Tilletiales</taxon>
        <taxon>Tilletiaceae</taxon>
        <taxon>Tilletia</taxon>
    </lineage>
</organism>
<gene>
    <name evidence="2" type="ORF">OC842_005963</name>
</gene>
<feature type="compositionally biased region" description="Low complexity" evidence="1">
    <location>
        <begin position="19"/>
        <end position="29"/>
    </location>
</feature>
<feature type="region of interest" description="Disordered" evidence="1">
    <location>
        <begin position="149"/>
        <end position="224"/>
    </location>
</feature>
<feature type="compositionally biased region" description="Low complexity" evidence="1">
    <location>
        <begin position="197"/>
        <end position="208"/>
    </location>
</feature>
<comment type="caution">
    <text evidence="2">The sequence shown here is derived from an EMBL/GenBank/DDBJ whole genome shotgun (WGS) entry which is preliminary data.</text>
</comment>
<evidence type="ECO:0000313" key="3">
    <source>
        <dbReference type="Proteomes" id="UP001176521"/>
    </source>
</evidence>
<evidence type="ECO:0000256" key="1">
    <source>
        <dbReference type="SAM" id="MobiDB-lite"/>
    </source>
</evidence>
<proteinExistence type="predicted"/>
<name>A0AAN6JIH0_9BASI</name>
<protein>
    <submittedName>
        <fullName evidence="2">Uncharacterized protein</fullName>
    </submittedName>
</protein>
<dbReference type="Proteomes" id="UP001176521">
    <property type="component" value="Unassembled WGS sequence"/>
</dbReference>
<feature type="compositionally biased region" description="Basic residues" evidence="1">
    <location>
        <begin position="183"/>
        <end position="196"/>
    </location>
</feature>
<feature type="compositionally biased region" description="Low complexity" evidence="1">
    <location>
        <begin position="155"/>
        <end position="164"/>
    </location>
</feature>
<feature type="region of interest" description="Disordered" evidence="1">
    <location>
        <begin position="1"/>
        <end position="61"/>
    </location>
</feature>